<dbReference type="InterPro" id="IPR042266">
    <property type="entry name" value="PPPDE_sf"/>
</dbReference>
<reference evidence="2 3" key="1">
    <citation type="submission" date="2016-08" db="EMBL/GenBank/DDBJ databases">
        <title>A Parts List for Fungal Cellulosomes Revealed by Comparative Genomics.</title>
        <authorList>
            <consortium name="DOE Joint Genome Institute"/>
            <person name="Haitjema C.H."/>
            <person name="Gilmore S.P."/>
            <person name="Henske J.K."/>
            <person name="Solomon K.V."/>
            <person name="De Groot R."/>
            <person name="Kuo A."/>
            <person name="Mondo S.J."/>
            <person name="Salamov A.A."/>
            <person name="Labutti K."/>
            <person name="Zhao Z."/>
            <person name="Chiniquy J."/>
            <person name="Barry K."/>
            <person name="Brewer H.M."/>
            <person name="Purvine S.O."/>
            <person name="Wright A.T."/>
            <person name="Boxma B."/>
            <person name="Van Alen T."/>
            <person name="Hackstein J.H."/>
            <person name="Baker S.E."/>
            <person name="Grigoriev I.V."/>
            <person name="O'Malley M.A."/>
        </authorList>
    </citation>
    <scope>NUCLEOTIDE SEQUENCE [LARGE SCALE GENOMIC DNA]</scope>
    <source>
        <strain evidence="2 3">S4</strain>
    </source>
</reference>
<feature type="signal peptide" evidence="1">
    <location>
        <begin position="1"/>
        <end position="21"/>
    </location>
</feature>
<keyword evidence="1" id="KW-0732">Signal</keyword>
<evidence type="ECO:0000313" key="2">
    <source>
        <dbReference type="EMBL" id="ORX78543.1"/>
    </source>
</evidence>
<evidence type="ECO:0000256" key="1">
    <source>
        <dbReference type="SAM" id="SignalP"/>
    </source>
</evidence>
<sequence>MVFKYFFNLLIILLLVNNIHGLNSKENLTKRQKYKWVVGVRELELIVALKEGNKNYLYKLLNLEQLNDKHYIDEIYEYFKDDTYYELFETFNVKHTCLLLGDQLFEFSNEGVSQYTYKKKDNDGWDWNKLGSIYNGETEVTPEELSHGIKEREKLGDDYSFYPDNYDFLCHNCQDFVQTCIKIIDSDFPSDKWFTFRTEQIDSASRLSQFTGVLSDPKFTEYINAMQNIYSCLNNSTNTNTNTNTNNRKRDLILGYEQEIYTKECPNRVENGVKISSSSTTNDEETFTVKYSDNPCLTLLTGNPPQNLINNQTGLPDDNLPNNSGVFIKKGKLYRKG</sequence>
<dbReference type="Proteomes" id="UP000193944">
    <property type="component" value="Unassembled WGS sequence"/>
</dbReference>
<keyword evidence="3" id="KW-1185">Reference proteome</keyword>
<gene>
    <name evidence="2" type="ORF">BCR32DRAFT_294987</name>
</gene>
<evidence type="ECO:0008006" key="4">
    <source>
        <dbReference type="Google" id="ProtNLM"/>
    </source>
</evidence>
<accession>A0A1Y1WYG4</accession>
<name>A0A1Y1WYG4_9FUNG</name>
<protein>
    <recommendedName>
        <fullName evidence="4">DUF862-domain-containing protein</fullName>
    </recommendedName>
</protein>
<comment type="caution">
    <text evidence="2">The sequence shown here is derived from an EMBL/GenBank/DDBJ whole genome shotgun (WGS) entry which is preliminary data.</text>
</comment>
<reference evidence="2 3" key="2">
    <citation type="submission" date="2016-08" db="EMBL/GenBank/DDBJ databases">
        <title>Pervasive Adenine N6-methylation of Active Genes in Fungi.</title>
        <authorList>
            <consortium name="DOE Joint Genome Institute"/>
            <person name="Mondo S.J."/>
            <person name="Dannebaum R.O."/>
            <person name="Kuo R.C."/>
            <person name="Labutti K."/>
            <person name="Haridas S."/>
            <person name="Kuo A."/>
            <person name="Salamov A."/>
            <person name="Ahrendt S.R."/>
            <person name="Lipzen A."/>
            <person name="Sullivan W."/>
            <person name="Andreopoulos W.B."/>
            <person name="Clum A."/>
            <person name="Lindquist E."/>
            <person name="Daum C."/>
            <person name="Ramamoorthy G.K."/>
            <person name="Gryganskyi A."/>
            <person name="Culley D."/>
            <person name="Magnuson J.K."/>
            <person name="James T.Y."/>
            <person name="O'Malley M.A."/>
            <person name="Stajich J.E."/>
            <person name="Spatafora J.W."/>
            <person name="Visel A."/>
            <person name="Grigoriev I.V."/>
        </authorList>
    </citation>
    <scope>NUCLEOTIDE SEQUENCE [LARGE SCALE GENOMIC DNA]</scope>
    <source>
        <strain evidence="2 3">S4</strain>
    </source>
</reference>
<organism evidence="2 3">
    <name type="scientific">Anaeromyces robustus</name>
    <dbReference type="NCBI Taxonomy" id="1754192"/>
    <lineage>
        <taxon>Eukaryota</taxon>
        <taxon>Fungi</taxon>
        <taxon>Fungi incertae sedis</taxon>
        <taxon>Chytridiomycota</taxon>
        <taxon>Chytridiomycota incertae sedis</taxon>
        <taxon>Neocallimastigomycetes</taxon>
        <taxon>Neocallimastigales</taxon>
        <taxon>Neocallimastigaceae</taxon>
        <taxon>Anaeromyces</taxon>
    </lineage>
</organism>
<dbReference type="AlphaFoldDB" id="A0A1Y1WYG4"/>
<proteinExistence type="predicted"/>
<evidence type="ECO:0000313" key="3">
    <source>
        <dbReference type="Proteomes" id="UP000193944"/>
    </source>
</evidence>
<feature type="chain" id="PRO_5012282266" description="DUF862-domain-containing protein" evidence="1">
    <location>
        <begin position="22"/>
        <end position="337"/>
    </location>
</feature>
<dbReference type="EMBL" id="MCFG01000206">
    <property type="protein sequence ID" value="ORX78543.1"/>
    <property type="molecule type" value="Genomic_DNA"/>
</dbReference>
<dbReference type="Gene3D" id="3.90.1720.30">
    <property type="entry name" value="PPPDE domains"/>
    <property type="match status" value="1"/>
</dbReference>